<evidence type="ECO:0000259" key="4">
    <source>
        <dbReference type="PROSITE" id="PS50956"/>
    </source>
</evidence>
<keyword evidence="1 5" id="KW-0808">Transferase</keyword>
<proteinExistence type="predicted"/>
<dbReference type="InterPro" id="IPR036388">
    <property type="entry name" value="WH-like_DNA-bd_sf"/>
</dbReference>
<protein>
    <submittedName>
        <fullName evidence="5">Pseudouridine kinase</fullName>
        <ecNumber evidence="5">2.7.1.83</ecNumber>
    </submittedName>
</protein>
<evidence type="ECO:0000313" key="6">
    <source>
        <dbReference type="Proteomes" id="UP000255517"/>
    </source>
</evidence>
<dbReference type="Proteomes" id="UP000255517">
    <property type="component" value="Unassembled WGS sequence"/>
</dbReference>
<dbReference type="Pfam" id="PF00294">
    <property type="entry name" value="PfkB"/>
    <property type="match status" value="1"/>
</dbReference>
<dbReference type="STRING" id="1122949.GCA_000378725_01000"/>
<dbReference type="GO" id="GO:0050225">
    <property type="term" value="F:pseudouridine kinase activity"/>
    <property type="evidence" value="ECO:0007669"/>
    <property type="project" value="UniProtKB-EC"/>
</dbReference>
<dbReference type="InterPro" id="IPR001387">
    <property type="entry name" value="Cro/C1-type_HTH"/>
</dbReference>
<dbReference type="CDD" id="cd01941">
    <property type="entry name" value="YeiC_kinase_like"/>
    <property type="match status" value="1"/>
</dbReference>
<dbReference type="PRINTS" id="PR00990">
    <property type="entry name" value="RIBOKINASE"/>
</dbReference>
<dbReference type="InterPro" id="IPR012318">
    <property type="entry name" value="HTH_CRP"/>
</dbReference>
<evidence type="ECO:0000256" key="1">
    <source>
        <dbReference type="ARBA" id="ARBA00022679"/>
    </source>
</evidence>
<dbReference type="InterPro" id="IPR011991">
    <property type="entry name" value="ArsR-like_HTH"/>
</dbReference>
<organism evidence="5 6">
    <name type="scientific">Peptoniphilus lacrimalis</name>
    <dbReference type="NCBI Taxonomy" id="33031"/>
    <lineage>
        <taxon>Bacteria</taxon>
        <taxon>Bacillati</taxon>
        <taxon>Bacillota</taxon>
        <taxon>Tissierellia</taxon>
        <taxon>Tissierellales</taxon>
        <taxon>Peptoniphilaceae</taxon>
        <taxon>Peptoniphilus</taxon>
    </lineage>
</organism>
<dbReference type="OrthoDB" id="9806249at2"/>
<dbReference type="InterPro" id="IPR000485">
    <property type="entry name" value="AsnC-type_HTH_dom"/>
</dbReference>
<dbReference type="RefSeq" id="WP_019034773.1">
    <property type="nucleotide sequence ID" value="NZ_UGSZ01000001.1"/>
</dbReference>
<dbReference type="GO" id="GO:0043565">
    <property type="term" value="F:sequence-specific DNA binding"/>
    <property type="evidence" value="ECO:0007669"/>
    <property type="project" value="InterPro"/>
</dbReference>
<dbReference type="GO" id="GO:0006355">
    <property type="term" value="P:regulation of DNA-templated transcription"/>
    <property type="evidence" value="ECO:0007669"/>
    <property type="project" value="InterPro"/>
</dbReference>
<name>A0A379C578_9FIRM</name>
<dbReference type="PROSITE" id="PS50956">
    <property type="entry name" value="HTH_ASNC_2"/>
    <property type="match status" value="1"/>
</dbReference>
<dbReference type="PANTHER" id="PTHR10584">
    <property type="entry name" value="SUGAR KINASE"/>
    <property type="match status" value="1"/>
</dbReference>
<dbReference type="InterPro" id="IPR029056">
    <property type="entry name" value="Ribokinase-like"/>
</dbReference>
<evidence type="ECO:0000256" key="2">
    <source>
        <dbReference type="ARBA" id="ARBA00022777"/>
    </source>
</evidence>
<evidence type="ECO:0000313" key="5">
    <source>
        <dbReference type="EMBL" id="SUB57420.1"/>
    </source>
</evidence>
<dbReference type="Gene3D" id="3.40.1190.20">
    <property type="match status" value="1"/>
</dbReference>
<dbReference type="SUPFAM" id="SSF53613">
    <property type="entry name" value="Ribokinase-like"/>
    <property type="match status" value="1"/>
</dbReference>
<keyword evidence="2 5" id="KW-0418">Kinase</keyword>
<sequence>MTPREREIMALLRKNPQISQREIAEKLNITRSGVSTHINNLAKNGYILGRTYILREDDYISVVGGANMDIVGSSYNKIIRKDSNPGYIKYSSGGVGRNICADLARLGIKTSFISVLGTDASGSFIKNELSSINVDTSNILIVSGSTPHYLAILDDSKDMELAISDMDLVKKIDKDFLQGKRNIISSSKLTILDTNLEEEALGYLFKNIPSKYLVDGVSTKKVVKLKNYLPYIFFLKVNEYEAKALTDEKDDIEKIAEELLDKGLNSLCITLGSKGAYYFSKKEKIFKKSIKLNVVNASGAGDAFMAGFSYGLFNDESVEECLNLAMASSRIVLKSKTASPHDYNLEKLMEEVKNA</sequence>
<dbReference type="InterPro" id="IPR002139">
    <property type="entry name" value="Ribo/fructo_kinase"/>
</dbReference>
<dbReference type="EMBL" id="UGSZ01000001">
    <property type="protein sequence ID" value="SUB57420.1"/>
    <property type="molecule type" value="Genomic_DNA"/>
</dbReference>
<dbReference type="AlphaFoldDB" id="A0A379C578"/>
<accession>A0A379C578</accession>
<dbReference type="SUPFAM" id="SSF46785">
    <property type="entry name" value="Winged helix' DNA-binding domain"/>
    <property type="match status" value="1"/>
</dbReference>
<dbReference type="Pfam" id="PF13412">
    <property type="entry name" value="HTH_24"/>
    <property type="match status" value="1"/>
</dbReference>
<dbReference type="PANTHER" id="PTHR10584:SF166">
    <property type="entry name" value="RIBOKINASE"/>
    <property type="match status" value="1"/>
</dbReference>
<dbReference type="InterPro" id="IPR036390">
    <property type="entry name" value="WH_DNA-bd_sf"/>
</dbReference>
<reference evidence="5 6" key="1">
    <citation type="submission" date="2018-06" db="EMBL/GenBank/DDBJ databases">
        <authorList>
            <consortium name="Pathogen Informatics"/>
            <person name="Doyle S."/>
        </authorList>
    </citation>
    <scope>NUCLEOTIDE SEQUENCE [LARGE SCALE GENOMIC DNA]</scope>
    <source>
        <strain evidence="5 6">NCTC13149</strain>
    </source>
</reference>
<dbReference type="EC" id="2.7.1.83" evidence="5"/>
<feature type="domain" description="HTH cro/C1-type" evidence="3">
    <location>
        <begin position="9"/>
        <end position="35"/>
    </location>
</feature>
<gene>
    <name evidence="5" type="primary">psuK</name>
    <name evidence="5" type="ORF">NCTC13149_01262</name>
</gene>
<evidence type="ECO:0000259" key="3">
    <source>
        <dbReference type="PROSITE" id="PS50943"/>
    </source>
</evidence>
<dbReference type="InterPro" id="IPR011611">
    <property type="entry name" value="PfkB_dom"/>
</dbReference>
<dbReference type="CDD" id="cd00090">
    <property type="entry name" value="HTH_ARSR"/>
    <property type="match status" value="1"/>
</dbReference>
<feature type="domain" description="HTH asnC-type" evidence="4">
    <location>
        <begin position="1"/>
        <end position="67"/>
    </location>
</feature>
<dbReference type="GO" id="GO:0006796">
    <property type="term" value="P:phosphate-containing compound metabolic process"/>
    <property type="evidence" value="ECO:0007669"/>
    <property type="project" value="UniProtKB-ARBA"/>
</dbReference>
<dbReference type="PROSITE" id="PS50943">
    <property type="entry name" value="HTH_CROC1"/>
    <property type="match status" value="1"/>
</dbReference>
<dbReference type="SMART" id="SM00419">
    <property type="entry name" value="HTH_CRP"/>
    <property type="match status" value="1"/>
</dbReference>
<dbReference type="Gene3D" id="1.10.10.10">
    <property type="entry name" value="Winged helix-like DNA-binding domain superfamily/Winged helix DNA-binding domain"/>
    <property type="match status" value="1"/>
</dbReference>